<evidence type="ECO:0000256" key="8">
    <source>
        <dbReference type="ARBA" id="ARBA00023128"/>
    </source>
</evidence>
<dbReference type="EMBL" id="MCFE01000532">
    <property type="protein sequence ID" value="ORX88390.1"/>
    <property type="molecule type" value="Genomic_DNA"/>
</dbReference>
<name>A0A1Y1XRM0_9FUNG</name>
<dbReference type="Proteomes" id="UP000193498">
    <property type="component" value="Unassembled WGS sequence"/>
</dbReference>
<evidence type="ECO:0000256" key="2">
    <source>
        <dbReference type="ARBA" id="ARBA00004167"/>
    </source>
</evidence>
<dbReference type="OrthoDB" id="337038at2759"/>
<accession>A0A1Y1XRM0</accession>
<comment type="caution">
    <text evidence="10">The sequence shown here is derived from an EMBL/GenBank/DDBJ whole genome shotgun (WGS) entry which is preliminary data.</text>
</comment>
<evidence type="ECO:0000256" key="6">
    <source>
        <dbReference type="ARBA" id="ARBA00022989"/>
    </source>
</evidence>
<feature type="non-terminal residue" evidence="10">
    <location>
        <position position="1"/>
    </location>
</feature>
<dbReference type="GO" id="GO:0005794">
    <property type="term" value="C:Golgi apparatus"/>
    <property type="evidence" value="ECO:0007669"/>
    <property type="project" value="UniProtKB-SubCell"/>
</dbReference>
<dbReference type="Pfam" id="PF07406">
    <property type="entry name" value="NICE-3"/>
    <property type="match status" value="1"/>
</dbReference>
<evidence type="ECO:0000313" key="11">
    <source>
        <dbReference type="Proteomes" id="UP000193498"/>
    </source>
</evidence>
<keyword evidence="11" id="KW-1185">Reference proteome</keyword>
<comment type="function">
    <text evidence="1">General regulator of phagocytosis. Required to uptake Gram negative bacterium by macrophages.</text>
</comment>
<comment type="subcellular location">
    <subcellularLocation>
        <location evidence="4">Golgi apparatus</location>
    </subcellularLocation>
    <subcellularLocation>
        <location evidence="2">Membrane</location>
        <topology evidence="2">Single-pass membrane protein</topology>
    </subcellularLocation>
    <subcellularLocation>
        <location evidence="3">Mitochondrion</location>
    </subcellularLocation>
</comment>
<proteinExistence type="predicted"/>
<keyword evidence="6" id="KW-1133">Transmembrane helix</keyword>
<evidence type="ECO:0000256" key="4">
    <source>
        <dbReference type="ARBA" id="ARBA00004555"/>
    </source>
</evidence>
<keyword evidence="8" id="KW-0496">Mitochondrion</keyword>
<sequence length="114" mass="13331">TAYEDIHFKTSVVRTLSFIDQAIYRINPSLARPPNITVSQYMEFLSHHGYVDKRITEAYADGYERARFGDEEWSEMEYTDFMKLVSLFLSTLGHQSDLESDQQSINTMQTRMSM</sequence>
<evidence type="ECO:0000256" key="1">
    <source>
        <dbReference type="ARBA" id="ARBA00002620"/>
    </source>
</evidence>
<evidence type="ECO:0000256" key="5">
    <source>
        <dbReference type="ARBA" id="ARBA00022692"/>
    </source>
</evidence>
<evidence type="ECO:0000256" key="3">
    <source>
        <dbReference type="ARBA" id="ARBA00004173"/>
    </source>
</evidence>
<gene>
    <name evidence="10" type="ORF">K493DRAFT_319490</name>
</gene>
<keyword evidence="7" id="KW-0333">Golgi apparatus</keyword>
<evidence type="ECO:0000256" key="7">
    <source>
        <dbReference type="ARBA" id="ARBA00023034"/>
    </source>
</evidence>
<organism evidence="10 11">
    <name type="scientific">Basidiobolus meristosporus CBS 931.73</name>
    <dbReference type="NCBI Taxonomy" id="1314790"/>
    <lineage>
        <taxon>Eukaryota</taxon>
        <taxon>Fungi</taxon>
        <taxon>Fungi incertae sedis</taxon>
        <taxon>Zoopagomycota</taxon>
        <taxon>Entomophthoromycotina</taxon>
        <taxon>Basidiobolomycetes</taxon>
        <taxon>Basidiobolales</taxon>
        <taxon>Basidiobolaceae</taxon>
        <taxon>Basidiobolus</taxon>
    </lineage>
</organism>
<dbReference type="PANTHER" id="PTHR21425:SF2">
    <property type="entry name" value="PROTEIN C1ORF43"/>
    <property type="match status" value="1"/>
</dbReference>
<dbReference type="STRING" id="1314790.A0A1Y1XRM0"/>
<evidence type="ECO:0000313" key="10">
    <source>
        <dbReference type="EMBL" id="ORX88390.1"/>
    </source>
</evidence>
<dbReference type="InterPro" id="IPR010876">
    <property type="entry name" value="C1orf43"/>
</dbReference>
<dbReference type="AlphaFoldDB" id="A0A1Y1XRM0"/>
<keyword evidence="9" id="KW-0472">Membrane</keyword>
<protein>
    <submittedName>
        <fullName evidence="10">Uncharacterized protein</fullName>
    </submittedName>
</protein>
<dbReference type="PANTHER" id="PTHR21425">
    <property type="entry name" value="NICE-3"/>
    <property type="match status" value="1"/>
</dbReference>
<reference evidence="10 11" key="1">
    <citation type="submission" date="2016-07" db="EMBL/GenBank/DDBJ databases">
        <title>Pervasive Adenine N6-methylation of Active Genes in Fungi.</title>
        <authorList>
            <consortium name="DOE Joint Genome Institute"/>
            <person name="Mondo S.J."/>
            <person name="Dannebaum R.O."/>
            <person name="Kuo R.C."/>
            <person name="Labutti K."/>
            <person name="Haridas S."/>
            <person name="Kuo A."/>
            <person name="Salamov A."/>
            <person name="Ahrendt S.R."/>
            <person name="Lipzen A."/>
            <person name="Sullivan W."/>
            <person name="Andreopoulos W.B."/>
            <person name="Clum A."/>
            <person name="Lindquist E."/>
            <person name="Daum C."/>
            <person name="Ramamoorthy G.K."/>
            <person name="Gryganskyi A."/>
            <person name="Culley D."/>
            <person name="Magnuson J.K."/>
            <person name="James T.Y."/>
            <person name="O'Malley M.A."/>
            <person name="Stajich J.E."/>
            <person name="Spatafora J.W."/>
            <person name="Visel A."/>
            <person name="Grigoriev I.V."/>
        </authorList>
    </citation>
    <scope>NUCLEOTIDE SEQUENCE [LARGE SCALE GENOMIC DNA]</scope>
    <source>
        <strain evidence="10 11">CBS 931.73</strain>
    </source>
</reference>
<keyword evidence="5" id="KW-0812">Transmembrane</keyword>
<evidence type="ECO:0000256" key="9">
    <source>
        <dbReference type="ARBA" id="ARBA00023136"/>
    </source>
</evidence>
<dbReference type="InParanoid" id="A0A1Y1XRM0"/>
<dbReference type="GO" id="GO:0005739">
    <property type="term" value="C:mitochondrion"/>
    <property type="evidence" value="ECO:0007669"/>
    <property type="project" value="UniProtKB-SubCell"/>
</dbReference>
<dbReference type="GO" id="GO:0016020">
    <property type="term" value="C:membrane"/>
    <property type="evidence" value="ECO:0007669"/>
    <property type="project" value="UniProtKB-SubCell"/>
</dbReference>